<sequence length="106" mass="11498">MDTPHAPSYPLPGRRPGTLAGGMRTPKGKYDFIQVDGKIYIAPPRDNVVSGHLSLSKGGDVDFAGQIHFSQKGGLKNWDNHSGHYQPPAGAAPVVKLPQDIFKMYE</sequence>
<reference evidence="2 3" key="1">
    <citation type="submission" date="2020-07" db="EMBL/GenBank/DDBJ databases">
        <title>Diversity of carbapenemase encoding genes among Pseudomonas putida group clinical isolates in a tertiary Brazilian hospital.</title>
        <authorList>
            <person name="Alberto-Lei F."/>
            <person name="Nodari C.S."/>
            <person name="Streling A.P."/>
            <person name="Paulino J.T."/>
            <person name="Bessa-Neto F.O."/>
            <person name="Cayo R."/>
            <person name="Gales A.C."/>
        </authorList>
    </citation>
    <scope>NUCLEOTIDE SEQUENCE [LARGE SCALE GENOMIC DNA]</scope>
    <source>
        <strain evidence="2 3">14802</strain>
    </source>
</reference>
<dbReference type="AlphaFoldDB" id="A0A7W2K0S9"/>
<dbReference type="Proteomes" id="UP000541770">
    <property type="component" value="Unassembled WGS sequence"/>
</dbReference>
<evidence type="ECO:0000313" key="2">
    <source>
        <dbReference type="EMBL" id="MBA6068672.1"/>
    </source>
</evidence>
<protein>
    <submittedName>
        <fullName evidence="2">Uncharacterized protein</fullName>
    </submittedName>
</protein>
<dbReference type="RefSeq" id="WP_143496057.1">
    <property type="nucleotide sequence ID" value="NZ_JACGDE010000045.1"/>
</dbReference>
<dbReference type="EMBL" id="JACGDE010000045">
    <property type="protein sequence ID" value="MBA6068672.1"/>
    <property type="molecule type" value="Genomic_DNA"/>
</dbReference>
<organism evidence="2 3">
    <name type="scientific">Pseudomonas mosselii</name>
    <dbReference type="NCBI Taxonomy" id="78327"/>
    <lineage>
        <taxon>Bacteria</taxon>
        <taxon>Pseudomonadati</taxon>
        <taxon>Pseudomonadota</taxon>
        <taxon>Gammaproteobacteria</taxon>
        <taxon>Pseudomonadales</taxon>
        <taxon>Pseudomonadaceae</taxon>
        <taxon>Pseudomonas</taxon>
    </lineage>
</organism>
<proteinExistence type="predicted"/>
<gene>
    <name evidence="2" type="ORF">H4C75_28445</name>
</gene>
<name>A0A7W2K0S9_9PSED</name>
<evidence type="ECO:0000313" key="3">
    <source>
        <dbReference type="Proteomes" id="UP000541770"/>
    </source>
</evidence>
<evidence type="ECO:0000256" key="1">
    <source>
        <dbReference type="SAM" id="MobiDB-lite"/>
    </source>
</evidence>
<accession>A0A7W2K0S9</accession>
<comment type="caution">
    <text evidence="2">The sequence shown here is derived from an EMBL/GenBank/DDBJ whole genome shotgun (WGS) entry which is preliminary data.</text>
</comment>
<feature type="region of interest" description="Disordered" evidence="1">
    <location>
        <begin position="1"/>
        <end position="25"/>
    </location>
</feature>